<accession>A0A9P9ILF6</accession>
<feature type="transmembrane region" description="Helical" evidence="1">
    <location>
        <begin position="126"/>
        <end position="144"/>
    </location>
</feature>
<organism evidence="2 3">
    <name type="scientific">Dactylonectria macrodidyma</name>
    <dbReference type="NCBI Taxonomy" id="307937"/>
    <lineage>
        <taxon>Eukaryota</taxon>
        <taxon>Fungi</taxon>
        <taxon>Dikarya</taxon>
        <taxon>Ascomycota</taxon>
        <taxon>Pezizomycotina</taxon>
        <taxon>Sordariomycetes</taxon>
        <taxon>Hypocreomycetidae</taxon>
        <taxon>Hypocreales</taxon>
        <taxon>Nectriaceae</taxon>
        <taxon>Dactylonectria</taxon>
    </lineage>
</organism>
<evidence type="ECO:0000313" key="2">
    <source>
        <dbReference type="EMBL" id="KAH7124741.1"/>
    </source>
</evidence>
<evidence type="ECO:0000313" key="3">
    <source>
        <dbReference type="Proteomes" id="UP000738349"/>
    </source>
</evidence>
<proteinExistence type="predicted"/>
<dbReference type="EMBL" id="JAGMUV010000021">
    <property type="protein sequence ID" value="KAH7124741.1"/>
    <property type="molecule type" value="Genomic_DNA"/>
</dbReference>
<comment type="caution">
    <text evidence="2">The sequence shown here is derived from an EMBL/GenBank/DDBJ whole genome shotgun (WGS) entry which is preliminary data.</text>
</comment>
<keyword evidence="1" id="KW-0812">Transmembrane</keyword>
<gene>
    <name evidence="2" type="ORF">EDB81DRAFT_890187</name>
</gene>
<sequence>MLAGENLEFRTTVFIFYHADVLARLRDGDLHEHGELAQESIHTLGLLIPPDDVHCQGWFNGIYHRSEQHGAYGIPGMAAEQSLVSRRVSDYHHWRARLIILEKEFNDSSPGTLSAWWHDRRKRREWATFWISFCDAIFALLALVRHPMKGGSFLAGLVEATGSARYLSEERTSEPVMQSPRARL</sequence>
<dbReference type="Proteomes" id="UP000738349">
    <property type="component" value="Unassembled WGS sequence"/>
</dbReference>
<dbReference type="AlphaFoldDB" id="A0A9P9ILF6"/>
<keyword evidence="1" id="KW-0472">Membrane</keyword>
<evidence type="ECO:0000256" key="1">
    <source>
        <dbReference type="SAM" id="Phobius"/>
    </source>
</evidence>
<protein>
    <submittedName>
        <fullName evidence="2">Uncharacterized protein</fullName>
    </submittedName>
</protein>
<keyword evidence="3" id="KW-1185">Reference proteome</keyword>
<dbReference type="OrthoDB" id="5428890at2759"/>
<keyword evidence="1" id="KW-1133">Transmembrane helix</keyword>
<reference evidence="2" key="1">
    <citation type="journal article" date="2021" name="Nat. Commun.">
        <title>Genetic determinants of endophytism in the Arabidopsis root mycobiome.</title>
        <authorList>
            <person name="Mesny F."/>
            <person name="Miyauchi S."/>
            <person name="Thiergart T."/>
            <person name="Pickel B."/>
            <person name="Atanasova L."/>
            <person name="Karlsson M."/>
            <person name="Huettel B."/>
            <person name="Barry K.W."/>
            <person name="Haridas S."/>
            <person name="Chen C."/>
            <person name="Bauer D."/>
            <person name="Andreopoulos W."/>
            <person name="Pangilinan J."/>
            <person name="LaButti K."/>
            <person name="Riley R."/>
            <person name="Lipzen A."/>
            <person name="Clum A."/>
            <person name="Drula E."/>
            <person name="Henrissat B."/>
            <person name="Kohler A."/>
            <person name="Grigoriev I.V."/>
            <person name="Martin F.M."/>
            <person name="Hacquard S."/>
        </authorList>
    </citation>
    <scope>NUCLEOTIDE SEQUENCE</scope>
    <source>
        <strain evidence="2">MPI-CAGE-AT-0147</strain>
    </source>
</reference>
<name>A0A9P9ILF6_9HYPO</name>